<organism evidence="8 9">
    <name type="scientific">Saccoglossus kowalevskii</name>
    <name type="common">Acorn worm</name>
    <dbReference type="NCBI Taxonomy" id="10224"/>
    <lineage>
        <taxon>Eukaryota</taxon>
        <taxon>Metazoa</taxon>
        <taxon>Hemichordata</taxon>
        <taxon>Enteropneusta</taxon>
        <taxon>Harrimaniidae</taxon>
        <taxon>Saccoglossus</taxon>
    </lineage>
</organism>
<evidence type="ECO:0000256" key="4">
    <source>
        <dbReference type="ARBA" id="ARBA00022490"/>
    </source>
</evidence>
<evidence type="ECO:0000256" key="1">
    <source>
        <dbReference type="ARBA" id="ARBA00004496"/>
    </source>
</evidence>
<dbReference type="EC" id="3.1.1.96" evidence="3"/>
<comment type="catalytic activity">
    <reaction evidence="6">
        <text>glycyl-tRNA(Ala) + H2O = tRNA(Ala) + glycine + H(+)</text>
        <dbReference type="Rhea" id="RHEA:53744"/>
        <dbReference type="Rhea" id="RHEA-COMP:9657"/>
        <dbReference type="Rhea" id="RHEA-COMP:13640"/>
        <dbReference type="ChEBI" id="CHEBI:15377"/>
        <dbReference type="ChEBI" id="CHEBI:15378"/>
        <dbReference type="ChEBI" id="CHEBI:57305"/>
        <dbReference type="ChEBI" id="CHEBI:78442"/>
        <dbReference type="ChEBI" id="CHEBI:78522"/>
        <dbReference type="EC" id="3.1.1.96"/>
    </reaction>
</comment>
<evidence type="ECO:0000256" key="7">
    <source>
        <dbReference type="ARBA" id="ARBA00048018"/>
    </source>
</evidence>
<dbReference type="RefSeq" id="XP_006822146.1">
    <property type="nucleotide sequence ID" value="XM_006822083.1"/>
</dbReference>
<evidence type="ECO:0000256" key="2">
    <source>
        <dbReference type="ARBA" id="ARBA00011738"/>
    </source>
</evidence>
<evidence type="ECO:0000256" key="6">
    <source>
        <dbReference type="ARBA" id="ARBA00047676"/>
    </source>
</evidence>
<evidence type="ECO:0000256" key="5">
    <source>
        <dbReference type="ARBA" id="ARBA00022801"/>
    </source>
</evidence>
<evidence type="ECO:0000313" key="8">
    <source>
        <dbReference type="Proteomes" id="UP000694865"/>
    </source>
</evidence>
<reference evidence="9" key="1">
    <citation type="submission" date="2025-08" db="UniProtKB">
        <authorList>
            <consortium name="RefSeq"/>
        </authorList>
    </citation>
    <scope>IDENTIFICATION</scope>
    <source>
        <tissue evidence="9">Testes</tissue>
    </source>
</reference>
<comment type="subunit">
    <text evidence="2">Homodimer.</text>
</comment>
<dbReference type="Gene3D" id="3.50.80.10">
    <property type="entry name" value="D-tyrosyl-tRNA(Tyr) deacylase"/>
    <property type="match status" value="1"/>
</dbReference>
<evidence type="ECO:0000313" key="9">
    <source>
        <dbReference type="RefSeq" id="XP_006822146.1"/>
    </source>
</evidence>
<keyword evidence="8" id="KW-1185">Reference proteome</keyword>
<gene>
    <name evidence="9" type="primary">LOC102802032</name>
</gene>
<accession>A0ABM0MQ55</accession>
<dbReference type="PANTHER" id="PTHR10472">
    <property type="entry name" value="D-TYROSYL-TRNA TYR DEACYLASE"/>
    <property type="match status" value="1"/>
</dbReference>
<dbReference type="SUPFAM" id="SSF69500">
    <property type="entry name" value="DTD-like"/>
    <property type="match status" value="1"/>
</dbReference>
<keyword evidence="4" id="KW-0963">Cytoplasm</keyword>
<sequence>MDTLQLSPIPGSDLIESKARIVIQQCVSARVQLQSPVEGGSVDFVEIKKGIVVYVCFLKECSKELLNRMAHVVLHVRYLKDAHGSRVSVLELPGDVLIVPQSTLGGIRKKRHLTYHYNVNKEDAHEMYKEFVSLCRRGVEENVRHQCQVRCGQYNSKQEGMLVESGECGLMTHLVEF</sequence>
<dbReference type="GeneID" id="102802032"/>
<keyword evidence="5" id="KW-0378">Hydrolase</keyword>
<dbReference type="Proteomes" id="UP000694865">
    <property type="component" value="Unplaced"/>
</dbReference>
<dbReference type="InterPro" id="IPR003732">
    <property type="entry name" value="Daa-tRNA_deacyls_DTD"/>
</dbReference>
<name>A0ABM0MQ55_SACKO</name>
<evidence type="ECO:0000256" key="3">
    <source>
        <dbReference type="ARBA" id="ARBA00013056"/>
    </source>
</evidence>
<comment type="subcellular location">
    <subcellularLocation>
        <location evidence="1">Cytoplasm</location>
    </subcellularLocation>
</comment>
<dbReference type="Pfam" id="PF02580">
    <property type="entry name" value="Tyr_Deacylase"/>
    <property type="match status" value="1"/>
</dbReference>
<protein>
    <recommendedName>
        <fullName evidence="3">D-aminoacyl-tRNA deacylase</fullName>
        <ecNumber evidence="3">3.1.1.96</ecNumber>
    </recommendedName>
</protein>
<dbReference type="PANTHER" id="PTHR10472:SF1">
    <property type="entry name" value="D-AMINOACYL-TRNA DEACYLASE 2"/>
    <property type="match status" value="1"/>
</dbReference>
<proteinExistence type="predicted"/>
<dbReference type="InterPro" id="IPR023509">
    <property type="entry name" value="DTD-like_sf"/>
</dbReference>
<comment type="catalytic activity">
    <reaction evidence="7">
        <text>a D-aminoacyl-tRNA + H2O = a tRNA + a D-alpha-amino acid + H(+)</text>
        <dbReference type="Rhea" id="RHEA:13953"/>
        <dbReference type="Rhea" id="RHEA-COMP:10123"/>
        <dbReference type="Rhea" id="RHEA-COMP:10124"/>
        <dbReference type="ChEBI" id="CHEBI:15377"/>
        <dbReference type="ChEBI" id="CHEBI:15378"/>
        <dbReference type="ChEBI" id="CHEBI:59871"/>
        <dbReference type="ChEBI" id="CHEBI:78442"/>
        <dbReference type="ChEBI" id="CHEBI:79333"/>
        <dbReference type="EC" id="3.1.1.96"/>
    </reaction>
</comment>